<dbReference type="Proteomes" id="UP000294543">
    <property type="component" value="Unassembled WGS sequence"/>
</dbReference>
<name>A0A4R4WMT7_9ACTN</name>
<dbReference type="EMBL" id="SMKP01000080">
    <property type="protein sequence ID" value="TDD17863.1"/>
    <property type="molecule type" value="Genomic_DNA"/>
</dbReference>
<proteinExistence type="predicted"/>
<reference evidence="1 2" key="1">
    <citation type="submission" date="2019-03" db="EMBL/GenBank/DDBJ databases">
        <title>Draft genome sequences of novel Actinobacteria.</title>
        <authorList>
            <person name="Sahin N."/>
            <person name="Ay H."/>
            <person name="Saygin H."/>
        </authorList>
    </citation>
    <scope>NUCLEOTIDE SEQUENCE [LARGE SCALE GENOMIC DNA]</scope>
    <source>
        <strain evidence="1 2">KC712</strain>
    </source>
</reference>
<gene>
    <name evidence="1" type="ORF">E1294_26565</name>
</gene>
<comment type="caution">
    <text evidence="1">The sequence shown here is derived from an EMBL/GenBank/DDBJ whole genome shotgun (WGS) entry which is preliminary data.</text>
</comment>
<organism evidence="1 2">
    <name type="scientific">Nonomuraea diastatica</name>
    <dbReference type="NCBI Taxonomy" id="1848329"/>
    <lineage>
        <taxon>Bacteria</taxon>
        <taxon>Bacillati</taxon>
        <taxon>Actinomycetota</taxon>
        <taxon>Actinomycetes</taxon>
        <taxon>Streptosporangiales</taxon>
        <taxon>Streptosporangiaceae</taxon>
        <taxon>Nonomuraea</taxon>
    </lineage>
</organism>
<sequence>MATVENTHSEDARFTFGLVSDVVSALETHGYRLPPEDGPRHRALGETLARLAEVTRVFEGGVS</sequence>
<accession>A0A4R4WMT7</accession>
<evidence type="ECO:0000313" key="1">
    <source>
        <dbReference type="EMBL" id="TDD17863.1"/>
    </source>
</evidence>
<evidence type="ECO:0000313" key="2">
    <source>
        <dbReference type="Proteomes" id="UP000294543"/>
    </source>
</evidence>
<dbReference type="OrthoDB" id="3637961at2"/>
<dbReference type="AlphaFoldDB" id="A0A4R4WMT7"/>
<keyword evidence="2" id="KW-1185">Reference proteome</keyword>
<dbReference type="RefSeq" id="WP_132512679.1">
    <property type="nucleotide sequence ID" value="NZ_SMKP01000080.1"/>
</dbReference>
<protein>
    <submittedName>
        <fullName evidence="1">Uncharacterized protein</fullName>
    </submittedName>
</protein>